<reference evidence="1 2" key="1">
    <citation type="submission" date="2018-06" db="EMBL/GenBank/DDBJ databases">
        <authorList>
            <consortium name="Pathogen Informatics"/>
            <person name="Doyle S."/>
        </authorList>
    </citation>
    <scope>NUCLEOTIDE SEQUENCE [LARGE SCALE GENOMIC DNA]</scope>
    <source>
        <strain evidence="1 2">NCTC9381</strain>
    </source>
</reference>
<name>A0A379ADU8_ENTAG</name>
<gene>
    <name evidence="1" type="ORF">NCTC9381_01903</name>
</gene>
<proteinExistence type="predicted"/>
<organism evidence="1 2">
    <name type="scientific">Enterobacter agglomerans</name>
    <name type="common">Erwinia herbicola</name>
    <name type="synonym">Pantoea agglomerans</name>
    <dbReference type="NCBI Taxonomy" id="549"/>
    <lineage>
        <taxon>Bacteria</taxon>
        <taxon>Pseudomonadati</taxon>
        <taxon>Pseudomonadota</taxon>
        <taxon>Gammaproteobacteria</taxon>
        <taxon>Enterobacterales</taxon>
        <taxon>Erwiniaceae</taxon>
        <taxon>Pantoea</taxon>
        <taxon>Pantoea agglomerans group</taxon>
    </lineage>
</organism>
<dbReference type="Proteomes" id="UP000254640">
    <property type="component" value="Unassembled WGS sequence"/>
</dbReference>
<evidence type="ECO:0000313" key="2">
    <source>
        <dbReference type="Proteomes" id="UP000254640"/>
    </source>
</evidence>
<sequence>MKNILFLSTYSFAKPRHGGQIRLHQLVKKFKENGWKTRSIAVYEQESFIGDELGTFDVPLPVDSTFRLFKGRNIPLINDLLTGSYAASETGGVQ</sequence>
<accession>A0A379ADU8</accession>
<dbReference type="EMBL" id="UGSO01000001">
    <property type="protein sequence ID" value="SUB16006.1"/>
    <property type="molecule type" value="Genomic_DNA"/>
</dbReference>
<dbReference type="AlphaFoldDB" id="A0A379ADU8"/>
<evidence type="ECO:0000313" key="1">
    <source>
        <dbReference type="EMBL" id="SUB16006.1"/>
    </source>
</evidence>
<keyword evidence="2" id="KW-1185">Reference proteome</keyword>
<protein>
    <submittedName>
        <fullName evidence="1">Uncharacterized protein</fullName>
    </submittedName>
</protein>